<dbReference type="AlphaFoldDB" id="A0A448ZTH2"/>
<dbReference type="InterPro" id="IPR050164">
    <property type="entry name" value="Peptidase_C19"/>
</dbReference>
<gene>
    <name evidence="3" type="ORF">PSNMU_V1.4_AUG-EV-PASAV3_0125220</name>
</gene>
<dbReference type="InterPro" id="IPR038765">
    <property type="entry name" value="Papain-like_cys_pep_sf"/>
</dbReference>
<dbReference type="GO" id="GO:0004843">
    <property type="term" value="F:cysteine-type deubiquitinase activity"/>
    <property type="evidence" value="ECO:0007669"/>
    <property type="project" value="InterPro"/>
</dbReference>
<dbReference type="GO" id="GO:0005829">
    <property type="term" value="C:cytosol"/>
    <property type="evidence" value="ECO:0007669"/>
    <property type="project" value="TreeGrafter"/>
</dbReference>
<dbReference type="PROSITE" id="PS00973">
    <property type="entry name" value="USP_2"/>
    <property type="match status" value="1"/>
</dbReference>
<dbReference type="EMBL" id="CAACVS010000699">
    <property type="protein sequence ID" value="VEU45350.1"/>
    <property type="molecule type" value="Genomic_DNA"/>
</dbReference>
<name>A0A448ZTH2_9STRA</name>
<dbReference type="PROSITE" id="PS00972">
    <property type="entry name" value="USP_1"/>
    <property type="match status" value="1"/>
</dbReference>
<evidence type="ECO:0000313" key="3">
    <source>
        <dbReference type="EMBL" id="VEU45350.1"/>
    </source>
</evidence>
<feature type="domain" description="USP" evidence="2">
    <location>
        <begin position="710"/>
        <end position="1060"/>
    </location>
</feature>
<evidence type="ECO:0000313" key="4">
    <source>
        <dbReference type="Proteomes" id="UP000291116"/>
    </source>
</evidence>
<sequence>MHHFGAAQIQRKQTRRSIAIRNTEYAIRNTQFRSAQDDRTKLAKPRKARQINRAMARGGSKPFPKRTGESLTLGFESVLVGDSGRSPKEFLGVAVEVVPGGKELYIGSNYKVKWKHAVDLKLLGRNDGADVQDGASDSDGEGEEGFELTCGPSSGSGESRRVFLVRGPLRSAVSWAAFSAALGGRFRRETRRRRRRQDKIEAEAEEERLREEEDRRQRLARGRSYRSGRSSRSYSKRPYDFMRKNAANIARNAEAWSDDEEEETYGRQEEEPEVEPQEPQDQEQEIPRDAAPHGGPDDGNESGEEEEEHEFGGETCEDAGTSDNPEGTEADRSETPRSPPSIEKEVKDDGDEEEAGQGDDDDDDDDEDEEEQVAPPPSRGSRTTGSASHPSRSTKQPRRRRRGPVLDDSSDEEGGNGQGESESDGEASATATTTTTSAAVQRVVTPPVGNATGSKKKAKPNPASLEAFFRPRARTSKVTQAKARTNADASETEAETGTAKSETAVSKPTGGGPSSSFFAPRGNLQKPLAPSTPPRSPGNKTPVRSEKQRNKTPRPGLLERAEASGGSPPGDEAMVSSAKKTAAAKDQTPLRFPVLASLQSGTRSDPDRSSHSGVARAETEAEAEDPIEDFGPSSQSPRSKRPLFSPSGSRGSTALRIKRRRLRLRGASKSALEALDFADAKTVRSPLQPQRLGQRVEEAAGSSGGHSLWRGLRNDGNSCYVNASLQQLFSVPAFMEALAARTRGKGGSSGDGLTLTTALVDLYRDLFGGSPRTDSPAPLASASAGRVKAAVDRLTDRFRGCQQRDAHEFLGELIDRVHDELVGAAGGEEGENQPIEPTDEFFRWNVKVCLECKHCGYSRSKEEMHRYLSIDIDHGSADSGPAVGACLARFFSPEDREIDCEKCKIGKTATQTMEVLSPPRVVLLHLKRFLVEERAKGGSGPPGLVFRKNRAPVELAEALDIEAVRGDLTKSDRDNDNDKPSDGPATTQRHRYSLRSVVHHIGSTSVSGHYTADALRKDPLSGEDRWVSYDDGATAETKQGVVVGSSSNQKTAYMLLYASAPSGAAGP</sequence>
<feature type="compositionally biased region" description="Acidic residues" evidence="1">
    <location>
        <begin position="298"/>
        <end position="309"/>
    </location>
</feature>
<dbReference type="PANTHER" id="PTHR24006">
    <property type="entry name" value="UBIQUITIN CARBOXYL-TERMINAL HYDROLASE"/>
    <property type="match status" value="1"/>
</dbReference>
<proteinExistence type="predicted"/>
<dbReference type="CDD" id="cd02257">
    <property type="entry name" value="Peptidase_C19"/>
    <property type="match status" value="1"/>
</dbReference>
<feature type="compositionally biased region" description="Low complexity" evidence="1">
    <location>
        <begin position="426"/>
        <end position="439"/>
    </location>
</feature>
<protein>
    <recommendedName>
        <fullName evidence="2">USP domain-containing protein</fullName>
    </recommendedName>
</protein>
<dbReference type="InterPro" id="IPR018200">
    <property type="entry name" value="USP_CS"/>
</dbReference>
<dbReference type="OrthoDB" id="289038at2759"/>
<dbReference type="Proteomes" id="UP000291116">
    <property type="component" value="Unassembled WGS sequence"/>
</dbReference>
<feature type="compositionally biased region" description="Basic and acidic residues" evidence="1">
    <location>
        <begin position="966"/>
        <end position="981"/>
    </location>
</feature>
<dbReference type="SUPFAM" id="SSF54001">
    <property type="entry name" value="Cysteine proteinases"/>
    <property type="match status" value="1"/>
</dbReference>
<dbReference type="InterPro" id="IPR028889">
    <property type="entry name" value="USP"/>
</dbReference>
<feature type="compositionally biased region" description="Basic and acidic residues" evidence="1">
    <location>
        <begin position="198"/>
        <end position="217"/>
    </location>
</feature>
<feature type="region of interest" description="Disordered" evidence="1">
    <location>
        <begin position="189"/>
        <end position="239"/>
    </location>
</feature>
<dbReference type="Pfam" id="PF00443">
    <property type="entry name" value="UCH"/>
    <property type="match status" value="1"/>
</dbReference>
<dbReference type="PROSITE" id="PS50235">
    <property type="entry name" value="USP_3"/>
    <property type="match status" value="1"/>
</dbReference>
<dbReference type="InterPro" id="IPR001394">
    <property type="entry name" value="Peptidase_C19_UCH"/>
</dbReference>
<feature type="compositionally biased region" description="Acidic residues" evidence="1">
    <location>
        <begin position="348"/>
        <end position="372"/>
    </location>
</feature>
<feature type="compositionally biased region" description="Acidic residues" evidence="1">
    <location>
        <begin position="136"/>
        <end position="146"/>
    </location>
</feature>
<dbReference type="Gene3D" id="3.90.70.10">
    <property type="entry name" value="Cysteine proteinases"/>
    <property type="match status" value="1"/>
</dbReference>
<feature type="compositionally biased region" description="Polar residues" evidence="1">
    <location>
        <begin position="380"/>
        <end position="394"/>
    </location>
</feature>
<feature type="region of interest" description="Disordered" evidence="1">
    <location>
        <begin position="251"/>
        <end position="660"/>
    </location>
</feature>
<accession>A0A448ZTH2</accession>
<dbReference type="GO" id="GO:0016579">
    <property type="term" value="P:protein deubiquitination"/>
    <property type="evidence" value="ECO:0007669"/>
    <property type="project" value="InterPro"/>
</dbReference>
<organism evidence="3 4">
    <name type="scientific">Pseudo-nitzschia multistriata</name>
    <dbReference type="NCBI Taxonomy" id="183589"/>
    <lineage>
        <taxon>Eukaryota</taxon>
        <taxon>Sar</taxon>
        <taxon>Stramenopiles</taxon>
        <taxon>Ochrophyta</taxon>
        <taxon>Bacillariophyta</taxon>
        <taxon>Bacillariophyceae</taxon>
        <taxon>Bacillariophycidae</taxon>
        <taxon>Bacillariales</taxon>
        <taxon>Bacillariaceae</taxon>
        <taxon>Pseudo-nitzschia</taxon>
    </lineage>
</organism>
<feature type="region of interest" description="Disordered" evidence="1">
    <location>
        <begin position="127"/>
        <end position="158"/>
    </location>
</feature>
<dbReference type="GO" id="GO:0005634">
    <property type="term" value="C:nucleus"/>
    <property type="evidence" value="ECO:0007669"/>
    <property type="project" value="TreeGrafter"/>
</dbReference>
<feature type="compositionally biased region" description="Polar residues" evidence="1">
    <location>
        <begin position="476"/>
        <end position="489"/>
    </location>
</feature>
<reference evidence="3 4" key="1">
    <citation type="submission" date="2019-01" db="EMBL/GenBank/DDBJ databases">
        <authorList>
            <person name="Ferrante I. M."/>
        </authorList>
    </citation>
    <scope>NUCLEOTIDE SEQUENCE [LARGE SCALE GENOMIC DNA]</scope>
    <source>
        <strain evidence="3 4">B856</strain>
    </source>
</reference>
<evidence type="ECO:0000259" key="2">
    <source>
        <dbReference type="PROSITE" id="PS50235"/>
    </source>
</evidence>
<evidence type="ECO:0000256" key="1">
    <source>
        <dbReference type="SAM" id="MobiDB-lite"/>
    </source>
</evidence>
<feature type="compositionally biased region" description="Acidic residues" evidence="1">
    <location>
        <begin position="270"/>
        <end position="284"/>
    </location>
</feature>
<keyword evidence="4" id="KW-1185">Reference proteome</keyword>
<feature type="region of interest" description="Disordered" evidence="1">
    <location>
        <begin position="966"/>
        <end position="991"/>
    </location>
</feature>